<comment type="caution">
    <text evidence="5">The sequence shown here is derived from an EMBL/GenBank/DDBJ whole genome shotgun (WGS) entry which is preliminary data.</text>
</comment>
<evidence type="ECO:0000256" key="1">
    <source>
        <dbReference type="ARBA" id="ARBA00022679"/>
    </source>
</evidence>
<keyword evidence="4" id="KW-0239">DNA-directed DNA polymerase</keyword>
<gene>
    <name evidence="5" type="ORF">RFV38_04315</name>
</gene>
<dbReference type="InterPro" id="IPR005790">
    <property type="entry name" value="DNA_polIII_delta"/>
</dbReference>
<keyword evidence="6" id="KW-1185">Reference proteome</keyword>
<evidence type="ECO:0000256" key="3">
    <source>
        <dbReference type="ARBA" id="ARBA00022705"/>
    </source>
</evidence>
<dbReference type="Proteomes" id="UP001279681">
    <property type="component" value="Unassembled WGS sequence"/>
</dbReference>
<evidence type="ECO:0000313" key="6">
    <source>
        <dbReference type="Proteomes" id="UP001279681"/>
    </source>
</evidence>
<keyword evidence="3" id="KW-0235">DNA replication</keyword>
<sequence length="331" mass="38901">MFYFIYGDTPLPLKYEELVEKIKKSFPSIPVKIFDASQGEEEDFLGSISINSMFVAKELIVLKRAEKIKKLENVLKIVEEYDLSKKEVIVVYEEELNDYGKAINEVGKRVLTNAEKIGKIIVARKANEKKGIQFFIEKELEISEYESEKLSEILGEDFFKVKNEVEKIKNFLNGKTFILDKVLPILSISDEYNLKKLTEDFLITDNLSLLLDYLRKNKEYMLFAYLISEEMILALKLLNLKKSGELKDNISYNDFKGNVYEKIKKYFKTNRGYMREYPIFLKLKYISLFNEEFLLEKIENLLRVEFSIKNGEIEENIGMEKFIIEFKKGRG</sequence>
<proteinExistence type="predicted"/>
<reference evidence="6" key="1">
    <citation type="submission" date="2023-07" db="EMBL/GenBank/DDBJ databases">
        <authorList>
            <person name="Colorado M.A."/>
            <person name="Villamil L.M."/>
            <person name="Melo J.F."/>
            <person name="Rodriguez J.A."/>
            <person name="Ruiz R.Y."/>
        </authorList>
    </citation>
    <scope>NUCLEOTIDE SEQUENCE [LARGE SCALE GENOMIC DNA]</scope>
    <source>
        <strain evidence="6">C33</strain>
    </source>
</reference>
<evidence type="ECO:0000313" key="5">
    <source>
        <dbReference type="EMBL" id="MDX8335735.1"/>
    </source>
</evidence>
<evidence type="ECO:0008006" key="7">
    <source>
        <dbReference type="Google" id="ProtNLM"/>
    </source>
</evidence>
<dbReference type="PANTHER" id="PTHR34388">
    <property type="entry name" value="DNA POLYMERASE III SUBUNIT DELTA"/>
    <property type="match status" value="1"/>
</dbReference>
<evidence type="ECO:0000256" key="4">
    <source>
        <dbReference type="ARBA" id="ARBA00022932"/>
    </source>
</evidence>
<dbReference type="EMBL" id="JAVIKH010000004">
    <property type="protein sequence ID" value="MDX8335735.1"/>
    <property type="molecule type" value="Genomic_DNA"/>
</dbReference>
<name>A0ABU4W9B9_9FUSO</name>
<dbReference type="Gene3D" id="1.20.272.10">
    <property type="match status" value="1"/>
</dbReference>
<dbReference type="PANTHER" id="PTHR34388:SF1">
    <property type="entry name" value="DNA POLYMERASE III SUBUNIT DELTA"/>
    <property type="match status" value="1"/>
</dbReference>
<keyword evidence="2" id="KW-0548">Nucleotidyltransferase</keyword>
<organism evidence="5 6">
    <name type="scientific">Candidatus Cetobacterium colombiensis</name>
    <dbReference type="NCBI Taxonomy" id="3073100"/>
    <lineage>
        <taxon>Bacteria</taxon>
        <taxon>Fusobacteriati</taxon>
        <taxon>Fusobacteriota</taxon>
        <taxon>Fusobacteriia</taxon>
        <taxon>Fusobacteriales</taxon>
        <taxon>Fusobacteriaceae</taxon>
        <taxon>Cetobacterium</taxon>
    </lineage>
</organism>
<protein>
    <recommendedName>
        <fullName evidence="7">DNA polymerase III delta N-terminal domain-containing protein</fullName>
    </recommendedName>
</protein>
<dbReference type="RefSeq" id="WP_320313141.1">
    <property type="nucleotide sequence ID" value="NZ_JAVIKH010000004.1"/>
</dbReference>
<keyword evidence="1" id="KW-0808">Transferase</keyword>
<accession>A0ABU4W9B9</accession>
<evidence type="ECO:0000256" key="2">
    <source>
        <dbReference type="ARBA" id="ARBA00022695"/>
    </source>
</evidence>